<dbReference type="Proteomes" id="UP000192448">
    <property type="component" value="Unassembled WGS sequence"/>
</dbReference>
<evidence type="ECO:0008006" key="3">
    <source>
        <dbReference type="Google" id="ProtNLM"/>
    </source>
</evidence>
<name>A0A1X0ABE7_9MYCO</name>
<dbReference type="Gene3D" id="2.40.10.10">
    <property type="entry name" value="Trypsin-like serine proteases"/>
    <property type="match status" value="2"/>
</dbReference>
<dbReference type="SUPFAM" id="SSF50494">
    <property type="entry name" value="Trypsin-like serine proteases"/>
    <property type="match status" value="1"/>
</dbReference>
<protein>
    <recommendedName>
        <fullName evidence="3">Peptidase S1 domain-containing protein</fullName>
    </recommendedName>
</protein>
<organism evidence="1 2">
    <name type="scientific">Mycobacterium aquaticum</name>
    <dbReference type="NCBI Taxonomy" id="1927124"/>
    <lineage>
        <taxon>Bacteria</taxon>
        <taxon>Bacillati</taxon>
        <taxon>Actinomycetota</taxon>
        <taxon>Actinomycetes</taxon>
        <taxon>Mycobacteriales</taxon>
        <taxon>Mycobacteriaceae</taxon>
        <taxon>Mycobacterium</taxon>
    </lineage>
</organism>
<evidence type="ECO:0000313" key="1">
    <source>
        <dbReference type="EMBL" id="ORA27390.1"/>
    </source>
</evidence>
<proteinExistence type="predicted"/>
<gene>
    <name evidence="1" type="ORF">BST13_30500</name>
</gene>
<comment type="caution">
    <text evidence="1">The sequence shown here is derived from an EMBL/GenBank/DDBJ whole genome shotgun (WGS) entry which is preliminary data.</text>
</comment>
<dbReference type="InterPro" id="IPR043504">
    <property type="entry name" value="Peptidase_S1_PA_chymotrypsin"/>
</dbReference>
<keyword evidence="2" id="KW-1185">Reference proteome</keyword>
<dbReference type="InterPro" id="IPR009003">
    <property type="entry name" value="Peptidase_S1_PA"/>
</dbReference>
<sequence length="258" mass="26412">MEKPVWVTAPWTGKVNENKAGDQFGGTPVPGITIAQANGESSPSRCTLGAAVRTAEGAPAFITAGHCDERPGNQLWLYPSADISGVDTVHLPKPYTDVTDTDGKPDPDTGVVNDSALVPLSGLNPAATVIASRYRIAGMLTATAAKELAPKTPICFDGAVSGVRCGVVTGDTGGVLGFSREPGAPAPFISPGDSGAPVFVLDSQGRAALVGLLSERVGEGIGWASYLDSALSKMNAAVFLDSKVAPFKGVDFSRRTVG</sequence>
<reference evidence="1 2" key="1">
    <citation type="submission" date="2017-02" db="EMBL/GenBank/DDBJ databases">
        <title>The new phylogeny of genus Mycobacterium.</title>
        <authorList>
            <person name="Tortoli E."/>
            <person name="Trovato A."/>
            <person name="Cirillo D.M."/>
        </authorList>
    </citation>
    <scope>NUCLEOTIDE SEQUENCE [LARGE SCALE GENOMIC DNA]</scope>
    <source>
        <strain evidence="1 2">RW6</strain>
    </source>
</reference>
<evidence type="ECO:0000313" key="2">
    <source>
        <dbReference type="Proteomes" id="UP000192448"/>
    </source>
</evidence>
<accession>A0A1X0ABE7</accession>
<dbReference type="AlphaFoldDB" id="A0A1X0ABE7"/>
<dbReference type="STRING" id="1927124.BST13_30500"/>
<dbReference type="EMBL" id="MVHF01000045">
    <property type="protein sequence ID" value="ORA27390.1"/>
    <property type="molecule type" value="Genomic_DNA"/>
</dbReference>